<dbReference type="Pfam" id="PF00199">
    <property type="entry name" value="Catalase"/>
    <property type="match status" value="1"/>
</dbReference>
<accession>A0ABT1D9C3</accession>
<keyword evidence="8" id="KW-0472">Membrane</keyword>
<evidence type="ECO:0000313" key="10">
    <source>
        <dbReference type="EMBL" id="MCO6418541.1"/>
    </source>
</evidence>
<feature type="transmembrane region" description="Helical" evidence="8">
    <location>
        <begin position="20"/>
        <end position="39"/>
    </location>
</feature>
<evidence type="ECO:0000256" key="6">
    <source>
        <dbReference type="ARBA" id="ARBA00023004"/>
    </source>
</evidence>
<dbReference type="InterPro" id="IPR024168">
    <property type="entry name" value="Catalase_SrpA-type_pred"/>
</dbReference>
<dbReference type="EMBL" id="JAFIRR010000136">
    <property type="protein sequence ID" value="MCO6418541.1"/>
    <property type="molecule type" value="Genomic_DNA"/>
</dbReference>
<evidence type="ECO:0000259" key="9">
    <source>
        <dbReference type="SMART" id="SM01060"/>
    </source>
</evidence>
<keyword evidence="3 7" id="KW-0349">Heme</keyword>
<sequence length="363" mass="38446">MPETPPRGAPPSFPLGRLTAIGAVLATLGAGFAYAGGWLSPGRITPGRIVDALSERGGDPTGHRRNHAKGICFTGRFEASGEGARLSTAPMLAAGRYPVVGRFAIGTGDPVAPDASGRVRSMAIRIAAPDGQEWRTGMNNMPVFPVATLEAFYELTLASRVDPATGTPRDPQAVPRFVAAHPEMRAFLGWAGSAPWTPSYAEEDYHALNAFFFVDAAGARRAVRWAVLGTVPPEPRSPAELQALGPDFLGRDLVARLGQGPLRWRMVAQLAGPDDPVDDPTRAWPAEREQVTLGTLVVEQAQPEASGPCRDVNYDPLVLPAGIEPSRDPILLARSPAYAASYLRRQAELGQVPALARGAGAGR</sequence>
<dbReference type="Proteomes" id="UP001523392">
    <property type="component" value="Unassembled WGS sequence"/>
</dbReference>
<dbReference type="PANTHER" id="PTHR11465">
    <property type="entry name" value="CATALASE"/>
    <property type="match status" value="1"/>
</dbReference>
<evidence type="ECO:0000256" key="3">
    <source>
        <dbReference type="ARBA" id="ARBA00022617"/>
    </source>
</evidence>
<dbReference type="GO" id="GO:0004601">
    <property type="term" value="F:peroxidase activity"/>
    <property type="evidence" value="ECO:0007669"/>
    <property type="project" value="UniProtKB-KW"/>
</dbReference>
<dbReference type="PROSITE" id="PS51402">
    <property type="entry name" value="CATALASE_3"/>
    <property type="match status" value="1"/>
</dbReference>
<keyword evidence="6 7" id="KW-0408">Iron</keyword>
<evidence type="ECO:0000256" key="4">
    <source>
        <dbReference type="ARBA" id="ARBA00022723"/>
    </source>
</evidence>
<evidence type="ECO:0000256" key="2">
    <source>
        <dbReference type="ARBA" id="ARBA00022559"/>
    </source>
</evidence>
<keyword evidence="5 7" id="KW-0560">Oxidoreductase</keyword>
<evidence type="ECO:0000256" key="1">
    <source>
        <dbReference type="ARBA" id="ARBA00005329"/>
    </source>
</evidence>
<dbReference type="Gene3D" id="2.40.180.10">
    <property type="entry name" value="Catalase core domain"/>
    <property type="match status" value="1"/>
</dbReference>
<name>A0ABT1D9C3_9PROT</name>
<dbReference type="SMART" id="SM01060">
    <property type="entry name" value="Catalase"/>
    <property type="match status" value="1"/>
</dbReference>
<keyword evidence="8" id="KW-1133">Transmembrane helix</keyword>
<dbReference type="SUPFAM" id="SSF56634">
    <property type="entry name" value="Heme-dependent catalase-like"/>
    <property type="match status" value="1"/>
</dbReference>
<comment type="cofactor">
    <cofactor evidence="7">
        <name>heme</name>
        <dbReference type="ChEBI" id="CHEBI:30413"/>
    </cofactor>
</comment>
<comment type="similarity">
    <text evidence="1 7">Belongs to the catalase family.</text>
</comment>
<dbReference type="RefSeq" id="WP_252955169.1">
    <property type="nucleotide sequence ID" value="NZ_JAFIRR010000136.1"/>
</dbReference>
<gene>
    <name evidence="10" type="ORF">JYK14_20585</name>
</gene>
<dbReference type="InterPro" id="IPR018028">
    <property type="entry name" value="Catalase"/>
</dbReference>
<dbReference type="EC" id="1.11.1.-" evidence="7"/>
<comment type="caution">
    <text evidence="10">The sequence shown here is derived from an EMBL/GenBank/DDBJ whole genome shotgun (WGS) entry which is preliminary data.</text>
</comment>
<dbReference type="CDD" id="cd08153">
    <property type="entry name" value="srpA_like"/>
    <property type="match status" value="1"/>
</dbReference>
<keyword evidence="8" id="KW-0812">Transmembrane</keyword>
<keyword evidence="4 7" id="KW-0479">Metal-binding</keyword>
<evidence type="ECO:0000256" key="7">
    <source>
        <dbReference type="PIRNR" id="PIRNR000296"/>
    </source>
</evidence>
<keyword evidence="11" id="KW-1185">Reference proteome</keyword>
<dbReference type="Gene3D" id="1.20.1280.120">
    <property type="match status" value="1"/>
</dbReference>
<dbReference type="PANTHER" id="PTHR11465:SF9">
    <property type="entry name" value="CATALASE"/>
    <property type="match status" value="1"/>
</dbReference>
<feature type="domain" description="Catalase core" evidence="9">
    <location>
        <begin position="27"/>
        <end position="361"/>
    </location>
</feature>
<evidence type="ECO:0000256" key="5">
    <source>
        <dbReference type="ARBA" id="ARBA00023002"/>
    </source>
</evidence>
<keyword evidence="2 7" id="KW-0575">Peroxidase</keyword>
<proteinExistence type="inferred from homology"/>
<comment type="function">
    <text evidence="7">Has an organic peroxide-dependent peroxidase activity.</text>
</comment>
<dbReference type="InterPro" id="IPR011614">
    <property type="entry name" value="Catalase_core"/>
</dbReference>
<evidence type="ECO:0000256" key="8">
    <source>
        <dbReference type="SAM" id="Phobius"/>
    </source>
</evidence>
<reference evidence="10 11" key="1">
    <citation type="submission" date="2021-12" db="EMBL/GenBank/DDBJ databases">
        <title>Siccirubricoccus leaddurans sp. nov., a high concentration Zn2+ tolerance bacterium.</title>
        <authorList>
            <person name="Cao Y."/>
        </authorList>
    </citation>
    <scope>NUCLEOTIDE SEQUENCE [LARGE SCALE GENOMIC DNA]</scope>
    <source>
        <strain evidence="10 11">KC 17139</strain>
    </source>
</reference>
<protein>
    <recommendedName>
        <fullName evidence="7">Catalase-related peroxidase</fullName>
        <ecNumber evidence="7">1.11.1.-</ecNumber>
    </recommendedName>
</protein>
<evidence type="ECO:0000313" key="11">
    <source>
        <dbReference type="Proteomes" id="UP001523392"/>
    </source>
</evidence>
<organism evidence="10 11">
    <name type="scientific">Siccirubricoccus soli</name>
    <dbReference type="NCBI Taxonomy" id="2899147"/>
    <lineage>
        <taxon>Bacteria</taxon>
        <taxon>Pseudomonadati</taxon>
        <taxon>Pseudomonadota</taxon>
        <taxon>Alphaproteobacteria</taxon>
        <taxon>Acetobacterales</taxon>
        <taxon>Roseomonadaceae</taxon>
        <taxon>Siccirubricoccus</taxon>
    </lineage>
</organism>
<dbReference type="InterPro" id="IPR020835">
    <property type="entry name" value="Catalase_sf"/>
</dbReference>
<dbReference type="PIRSF" id="PIRSF000296">
    <property type="entry name" value="SrpA"/>
    <property type="match status" value="1"/>
</dbReference>